<feature type="transmembrane region" description="Helical" evidence="1">
    <location>
        <begin position="1144"/>
        <end position="1160"/>
    </location>
</feature>
<dbReference type="EMBL" id="CAJJDN010000146">
    <property type="protein sequence ID" value="CAD8123620.1"/>
    <property type="molecule type" value="Genomic_DNA"/>
</dbReference>
<dbReference type="PANTHER" id="PTHR11319:SF35">
    <property type="entry name" value="OUTER MEMBRANE PROTEIN PMPC-RELATED"/>
    <property type="match status" value="1"/>
</dbReference>
<feature type="transmembrane region" description="Helical" evidence="1">
    <location>
        <begin position="1198"/>
        <end position="1223"/>
    </location>
</feature>
<evidence type="ECO:0000256" key="2">
    <source>
        <dbReference type="SAM" id="SignalP"/>
    </source>
</evidence>
<dbReference type="PANTHER" id="PTHR11319">
    <property type="entry name" value="G PROTEIN-COUPLED RECEPTOR-RELATED"/>
    <property type="match status" value="1"/>
</dbReference>
<accession>A0A8S1R9S4</accession>
<evidence type="ECO:0000313" key="4">
    <source>
        <dbReference type="Proteomes" id="UP000692954"/>
    </source>
</evidence>
<gene>
    <name evidence="3" type="ORF">PSON_ATCC_30995.1.T1460046</name>
</gene>
<organism evidence="3 4">
    <name type="scientific">Paramecium sonneborni</name>
    <dbReference type="NCBI Taxonomy" id="65129"/>
    <lineage>
        <taxon>Eukaryota</taxon>
        <taxon>Sar</taxon>
        <taxon>Alveolata</taxon>
        <taxon>Ciliophora</taxon>
        <taxon>Intramacronucleata</taxon>
        <taxon>Oligohymenophorea</taxon>
        <taxon>Peniculida</taxon>
        <taxon>Parameciidae</taxon>
        <taxon>Paramecium</taxon>
    </lineage>
</organism>
<feature type="transmembrane region" description="Helical" evidence="1">
    <location>
        <begin position="1062"/>
        <end position="1087"/>
    </location>
</feature>
<sequence length="1383" mass="160255">MQRLFLLININIAIGLLICQDQNGLTLQLDKSITIPNYNCTLNVNNEKLINMTSLGGKLKIIGTELFLSQNIFLNGFGLVEFQNITIDTQTKVLSISNNIHLNNVTLIRNCHINATSIQIRQTIMTKMAFQYNTVFESPIDVDGLIISDSTFYQSSLVELESQLRNIKFDHVSFINSTIAKITKLRRITFNNSFVIQSILIDTDISQEITILNSYFTLSTAINAIGTLYTTVINVTLSQSILMRIQSKNQIQIIGNRFESIISDSQLILADSHYISILNTTLINIQSTVLFYVNSQNILIKKITLQVLQGCIMINTYNLSNVIINYFTIQSTKSDYPFFSVNGTLSLYNGNFQQNQGTISKSNQIQELIIDQVNLTHFSDSILFDLQQSSLIQITNLAVNNCTSLEFAKLFNIVNVIIKKFTMAYCEECSFLQVKNSQIELNLIKIFQIQNFLISLIVIEKSNFMMKQSQLFDIIQNNRQVIMIENNIKIMLNGIELSEINCQFCDGVIKILNSNQSDIQKCIFKNSKSQLGYIYINSIANLIAFENKFQNITAAQGSAFLILNSSIQIFKNQFIDLDSKDGGVIYLNQSGKATHYIEQNEYENCRMKTNKSIYLISNQIVEPDIFTYVIGPVYVSVDNIIYLLDDLIKRKSTIYYDKLKSGQTKEFIITILDDGMNKICKVMNYLSIKSKIYLLDQYKCQYRIQYVQYQNIPKDEVIELQIEFSQLYFYNDTLKLSINLHMIECELGEEWSNQTCLKCPYGTYSLQNYKSCLQCINQIEQCPGGSQIIVKQGYWRPNNLTDQIEYCGTSQSQCMGGSEDFTCKQGYIGALCNDCDYYAEKWNASYTRDWSGDCSLCQNDAFNLLKIFLSFSWILIALLISVRGSLRLVRSQLSAYYLRMMGIFFGTRSTTIIDQTEILIKLVSSYFQLISIIQIIEFDFPTPIIFITQLIGNPLSTLEYSIECFLLHSNIEIEIVYLRQFWNLFVSLLFVFSFVLIYSILQMCNQLENSTRTIFITCVIQVNFYFQGDIIEGLLQLVFCIKASGQYYIQAATSYICYSEEYYFYIEIFIIPTLMIVGLISPIFYIVKLYKNKNKLWTCKLRIPYGYLYVEYKDKYYYWEFLCFFVKSIFYLLETLLIQDIRQMFLFAILVLLIYLELLSQHQPYIEKQYNFIDKISSQLAIITLICSYSQHKNPYNWLVYFLSISCSTLNLLYCSFIAIKIIKEYLSGLKQQHLEYIVNLIIRYPFIKYCIKKPKNYYSKKRAFFLWKKVRVYVMDFIDKLKLQKSNMNLSSQFQSNSNRPQTSSTNTTISLLNSIAPQLVKYIKYDPDKLNQRIVDQNDFTSIVSAYIDPQNPQTLVDNLQLPKKSTISTIFTYMNNNNIE</sequence>
<feature type="transmembrane region" description="Helical" evidence="1">
    <location>
        <begin position="1117"/>
        <end position="1138"/>
    </location>
</feature>
<keyword evidence="1" id="KW-0812">Transmembrane</keyword>
<evidence type="ECO:0000313" key="3">
    <source>
        <dbReference type="EMBL" id="CAD8123620.1"/>
    </source>
</evidence>
<reference evidence="3" key="1">
    <citation type="submission" date="2021-01" db="EMBL/GenBank/DDBJ databases">
        <authorList>
            <consortium name="Genoscope - CEA"/>
            <person name="William W."/>
        </authorList>
    </citation>
    <scope>NUCLEOTIDE SEQUENCE</scope>
</reference>
<proteinExistence type="predicted"/>
<protein>
    <recommendedName>
        <fullName evidence="5">Transmembrane protein</fullName>
    </recommendedName>
</protein>
<keyword evidence="2" id="KW-0732">Signal</keyword>
<name>A0A8S1R9S4_9CILI</name>
<feature type="transmembrane region" description="Helical" evidence="1">
    <location>
        <begin position="981"/>
        <end position="1001"/>
    </location>
</feature>
<keyword evidence="1" id="KW-1133">Transmembrane helix</keyword>
<evidence type="ECO:0000256" key="1">
    <source>
        <dbReference type="SAM" id="Phobius"/>
    </source>
</evidence>
<feature type="transmembrane region" description="Helical" evidence="1">
    <location>
        <begin position="864"/>
        <end position="882"/>
    </location>
</feature>
<dbReference type="Proteomes" id="UP000692954">
    <property type="component" value="Unassembled WGS sequence"/>
</dbReference>
<evidence type="ECO:0008006" key="5">
    <source>
        <dbReference type="Google" id="ProtNLM"/>
    </source>
</evidence>
<comment type="caution">
    <text evidence="3">The sequence shown here is derived from an EMBL/GenBank/DDBJ whole genome shotgun (WGS) entry which is preliminary data.</text>
</comment>
<feature type="signal peptide" evidence="2">
    <location>
        <begin position="1"/>
        <end position="15"/>
    </location>
</feature>
<keyword evidence="4" id="KW-1185">Reference proteome</keyword>
<keyword evidence="1" id="KW-0472">Membrane</keyword>
<dbReference type="OrthoDB" id="293546at2759"/>
<feature type="chain" id="PRO_5035809338" description="Transmembrane protein" evidence="2">
    <location>
        <begin position="16"/>
        <end position="1383"/>
    </location>
</feature>